<dbReference type="InterPro" id="IPR002048">
    <property type="entry name" value="EF_hand_dom"/>
</dbReference>
<evidence type="ECO:0000259" key="6">
    <source>
        <dbReference type="PROSITE" id="PS50222"/>
    </source>
</evidence>
<dbReference type="AlphaFoldDB" id="A0A9D4PDP1"/>
<dbReference type="Pfam" id="PF13202">
    <property type="entry name" value="EF-hand_5"/>
    <property type="match status" value="1"/>
</dbReference>
<feature type="domain" description="EF-hand" evidence="6">
    <location>
        <begin position="117"/>
        <end position="152"/>
    </location>
</feature>
<dbReference type="PROSITE" id="PS50222">
    <property type="entry name" value="EF_HAND_2"/>
    <property type="match status" value="3"/>
</dbReference>
<dbReference type="GO" id="GO:0048306">
    <property type="term" value="F:calcium-dependent protein binding"/>
    <property type="evidence" value="ECO:0007669"/>
    <property type="project" value="UniProtKB-ARBA"/>
</dbReference>
<accession>A0A9D4PDP1</accession>
<dbReference type="GO" id="GO:0005737">
    <property type="term" value="C:cytoplasm"/>
    <property type="evidence" value="ECO:0007669"/>
    <property type="project" value="UniProtKB-SubCell"/>
</dbReference>
<evidence type="ECO:0000313" key="7">
    <source>
        <dbReference type="EMBL" id="KAH7935728.1"/>
    </source>
</evidence>
<dbReference type="InterPro" id="IPR011992">
    <property type="entry name" value="EF-hand-dom_pair"/>
</dbReference>
<evidence type="ECO:0000256" key="3">
    <source>
        <dbReference type="ARBA" id="ARBA00022723"/>
    </source>
</evidence>
<dbReference type="VEuPathDB" id="VectorBase:RSAN_053069"/>
<dbReference type="GO" id="GO:0005509">
    <property type="term" value="F:calcium ion binding"/>
    <property type="evidence" value="ECO:0007669"/>
    <property type="project" value="InterPro"/>
</dbReference>
<gene>
    <name evidence="7" type="ORF">HPB52_012971</name>
</gene>
<evidence type="ECO:0000256" key="2">
    <source>
        <dbReference type="ARBA" id="ARBA00022490"/>
    </source>
</evidence>
<feature type="domain" description="EF-hand" evidence="6">
    <location>
        <begin position="14"/>
        <end position="49"/>
    </location>
</feature>
<sequence>MTSYERAPTRPPRANTNYLQELFNNVDKNRSGRINANELQSALSNGTWKPFDPDTVQMMMNIFDRNRSGKIDFGEFTSLWNYINDWIKCFEGFDKDRSGSIDKHELRDALTSFGYRLGDQTLDTLLMKYDKDRKGSINIDDYVLCCVNLETLTTVFRSYDTDRDGFITLSYEDFLKLGLSLNP</sequence>
<dbReference type="SMART" id="SM00054">
    <property type="entry name" value="EFh"/>
    <property type="match status" value="5"/>
</dbReference>
<comment type="subcellular location">
    <subcellularLocation>
        <location evidence="1">Cytoplasm</location>
    </subcellularLocation>
</comment>
<reference evidence="7" key="1">
    <citation type="journal article" date="2020" name="Cell">
        <title>Large-Scale Comparative Analyses of Tick Genomes Elucidate Their Genetic Diversity and Vector Capacities.</title>
        <authorList>
            <consortium name="Tick Genome and Microbiome Consortium (TIGMIC)"/>
            <person name="Jia N."/>
            <person name="Wang J."/>
            <person name="Shi W."/>
            <person name="Du L."/>
            <person name="Sun Y."/>
            <person name="Zhan W."/>
            <person name="Jiang J.F."/>
            <person name="Wang Q."/>
            <person name="Zhang B."/>
            <person name="Ji P."/>
            <person name="Bell-Sakyi L."/>
            <person name="Cui X.M."/>
            <person name="Yuan T.T."/>
            <person name="Jiang B.G."/>
            <person name="Yang W.F."/>
            <person name="Lam T.T."/>
            <person name="Chang Q.C."/>
            <person name="Ding S.J."/>
            <person name="Wang X.J."/>
            <person name="Zhu J.G."/>
            <person name="Ruan X.D."/>
            <person name="Zhao L."/>
            <person name="Wei J.T."/>
            <person name="Ye R.Z."/>
            <person name="Que T.C."/>
            <person name="Du C.H."/>
            <person name="Zhou Y.H."/>
            <person name="Cheng J.X."/>
            <person name="Dai P.F."/>
            <person name="Guo W.B."/>
            <person name="Han X.H."/>
            <person name="Huang E.J."/>
            <person name="Li L.F."/>
            <person name="Wei W."/>
            <person name="Gao Y.C."/>
            <person name="Liu J.Z."/>
            <person name="Shao H.Z."/>
            <person name="Wang X."/>
            <person name="Wang C.C."/>
            <person name="Yang T.C."/>
            <person name="Huo Q.B."/>
            <person name="Li W."/>
            <person name="Chen H.Y."/>
            <person name="Chen S.E."/>
            <person name="Zhou L.G."/>
            <person name="Ni X.B."/>
            <person name="Tian J.H."/>
            <person name="Sheng Y."/>
            <person name="Liu T."/>
            <person name="Pan Y.S."/>
            <person name="Xia L.Y."/>
            <person name="Li J."/>
            <person name="Zhao F."/>
            <person name="Cao W.C."/>
        </authorList>
    </citation>
    <scope>NUCLEOTIDE SEQUENCE</scope>
    <source>
        <strain evidence="7">Rsan-2018</strain>
    </source>
</reference>
<evidence type="ECO:0000256" key="1">
    <source>
        <dbReference type="ARBA" id="ARBA00004496"/>
    </source>
</evidence>
<dbReference type="EMBL" id="JABSTV010001255">
    <property type="protein sequence ID" value="KAH7935728.1"/>
    <property type="molecule type" value="Genomic_DNA"/>
</dbReference>
<evidence type="ECO:0000256" key="4">
    <source>
        <dbReference type="ARBA" id="ARBA00022737"/>
    </source>
</evidence>
<protein>
    <recommendedName>
        <fullName evidence="6">EF-hand domain-containing protein</fullName>
    </recommendedName>
</protein>
<evidence type="ECO:0000256" key="5">
    <source>
        <dbReference type="ARBA" id="ARBA00022837"/>
    </source>
</evidence>
<keyword evidence="5" id="KW-0106">Calcium</keyword>
<keyword evidence="4" id="KW-0677">Repeat</keyword>
<dbReference type="InterPro" id="IPR018247">
    <property type="entry name" value="EF_Hand_1_Ca_BS"/>
</dbReference>
<dbReference type="Proteomes" id="UP000821837">
    <property type="component" value="Unassembled WGS sequence"/>
</dbReference>
<dbReference type="PANTHER" id="PTHR46212:SF3">
    <property type="entry name" value="GH27120P"/>
    <property type="match status" value="1"/>
</dbReference>
<organism evidence="7 8">
    <name type="scientific">Rhipicephalus sanguineus</name>
    <name type="common">Brown dog tick</name>
    <name type="synonym">Ixodes sanguineus</name>
    <dbReference type="NCBI Taxonomy" id="34632"/>
    <lineage>
        <taxon>Eukaryota</taxon>
        <taxon>Metazoa</taxon>
        <taxon>Ecdysozoa</taxon>
        <taxon>Arthropoda</taxon>
        <taxon>Chelicerata</taxon>
        <taxon>Arachnida</taxon>
        <taxon>Acari</taxon>
        <taxon>Parasitiformes</taxon>
        <taxon>Ixodida</taxon>
        <taxon>Ixodoidea</taxon>
        <taxon>Ixodidae</taxon>
        <taxon>Rhipicephalinae</taxon>
        <taxon>Rhipicephalus</taxon>
        <taxon>Rhipicephalus</taxon>
    </lineage>
</organism>
<reference evidence="7" key="2">
    <citation type="submission" date="2021-09" db="EMBL/GenBank/DDBJ databases">
        <authorList>
            <person name="Jia N."/>
            <person name="Wang J."/>
            <person name="Shi W."/>
            <person name="Du L."/>
            <person name="Sun Y."/>
            <person name="Zhan W."/>
            <person name="Jiang J."/>
            <person name="Wang Q."/>
            <person name="Zhang B."/>
            <person name="Ji P."/>
            <person name="Sakyi L.B."/>
            <person name="Cui X."/>
            <person name="Yuan T."/>
            <person name="Jiang B."/>
            <person name="Yang W."/>
            <person name="Lam T.T.-Y."/>
            <person name="Chang Q."/>
            <person name="Ding S."/>
            <person name="Wang X."/>
            <person name="Zhu J."/>
            <person name="Ruan X."/>
            <person name="Zhao L."/>
            <person name="Wei J."/>
            <person name="Que T."/>
            <person name="Du C."/>
            <person name="Cheng J."/>
            <person name="Dai P."/>
            <person name="Han X."/>
            <person name="Huang E."/>
            <person name="Gao Y."/>
            <person name="Liu J."/>
            <person name="Shao H."/>
            <person name="Ye R."/>
            <person name="Li L."/>
            <person name="Wei W."/>
            <person name="Wang X."/>
            <person name="Wang C."/>
            <person name="Huo Q."/>
            <person name="Li W."/>
            <person name="Guo W."/>
            <person name="Chen H."/>
            <person name="Chen S."/>
            <person name="Zhou L."/>
            <person name="Zhou L."/>
            <person name="Ni X."/>
            <person name="Tian J."/>
            <person name="Zhou Y."/>
            <person name="Sheng Y."/>
            <person name="Liu T."/>
            <person name="Pan Y."/>
            <person name="Xia L."/>
            <person name="Li J."/>
            <person name="Zhao F."/>
            <person name="Cao W."/>
        </authorList>
    </citation>
    <scope>NUCLEOTIDE SEQUENCE</scope>
    <source>
        <strain evidence="7">Rsan-2018</strain>
        <tissue evidence="7">Larvae</tissue>
    </source>
</reference>
<keyword evidence="8" id="KW-1185">Reference proteome</keyword>
<dbReference type="Pfam" id="PF13499">
    <property type="entry name" value="EF-hand_7"/>
    <property type="match status" value="2"/>
</dbReference>
<evidence type="ECO:0000313" key="8">
    <source>
        <dbReference type="Proteomes" id="UP000821837"/>
    </source>
</evidence>
<feature type="domain" description="EF-hand" evidence="6">
    <location>
        <begin position="81"/>
        <end position="116"/>
    </location>
</feature>
<dbReference type="SUPFAM" id="SSF47473">
    <property type="entry name" value="EF-hand"/>
    <property type="match status" value="1"/>
</dbReference>
<keyword evidence="3" id="KW-0479">Metal-binding</keyword>
<name>A0A9D4PDP1_RHISA</name>
<keyword evidence="2" id="KW-0963">Cytoplasm</keyword>
<dbReference type="OrthoDB" id="186625at2759"/>
<dbReference type="PROSITE" id="PS00018">
    <property type="entry name" value="EF_HAND_1"/>
    <property type="match status" value="2"/>
</dbReference>
<comment type="caution">
    <text evidence="7">The sequence shown here is derived from an EMBL/GenBank/DDBJ whole genome shotgun (WGS) entry which is preliminary data.</text>
</comment>
<dbReference type="Gene3D" id="1.10.238.10">
    <property type="entry name" value="EF-hand"/>
    <property type="match status" value="1"/>
</dbReference>
<dbReference type="InterPro" id="IPR051426">
    <property type="entry name" value="Peflin/Sorcin_CaBP"/>
</dbReference>
<dbReference type="FunFam" id="1.10.238.10:FF:000003">
    <property type="entry name" value="Calmodulin A"/>
    <property type="match status" value="1"/>
</dbReference>
<proteinExistence type="predicted"/>
<dbReference type="PANTHER" id="PTHR46212">
    <property type="entry name" value="PEFLIN"/>
    <property type="match status" value="1"/>
</dbReference>